<dbReference type="EnsemblMetazoa" id="LLOJ004737-RA">
    <property type="protein sequence ID" value="LLOJ004737-PA"/>
    <property type="gene ID" value="LLOJ004737"/>
</dbReference>
<dbReference type="VEuPathDB" id="VectorBase:LLOJ004737"/>
<evidence type="ECO:0000313" key="3">
    <source>
        <dbReference type="EnsemblMetazoa" id="LLOJ004737-PA"/>
    </source>
</evidence>
<dbReference type="Proteomes" id="UP000092461">
    <property type="component" value="Unassembled WGS sequence"/>
</dbReference>
<dbReference type="SUPFAM" id="SSF100895">
    <property type="entry name" value="Kazal-type serine protease inhibitors"/>
    <property type="match status" value="1"/>
</dbReference>
<dbReference type="EMBL" id="AJWK01014769">
    <property type="status" value="NOT_ANNOTATED_CDS"/>
    <property type="molecule type" value="Genomic_DNA"/>
</dbReference>
<evidence type="ECO:0000313" key="4">
    <source>
        <dbReference type="Proteomes" id="UP000092461"/>
    </source>
</evidence>
<keyword evidence="4" id="KW-1185">Reference proteome</keyword>
<accession>A0A1B0CJN4</accession>
<protein>
    <recommendedName>
        <fullName evidence="2">Kazal-like domain-containing protein</fullName>
    </recommendedName>
</protein>
<dbReference type="InterPro" id="IPR036058">
    <property type="entry name" value="Kazal_dom_sf"/>
</dbReference>
<feature type="chain" id="PRO_5008405819" description="Kazal-like domain-containing protein" evidence="1">
    <location>
        <begin position="30"/>
        <end position="68"/>
    </location>
</feature>
<dbReference type="CDD" id="cd00104">
    <property type="entry name" value="KAZAL_FS"/>
    <property type="match status" value="1"/>
</dbReference>
<feature type="signal peptide" evidence="1">
    <location>
        <begin position="1"/>
        <end position="29"/>
    </location>
</feature>
<feature type="domain" description="Kazal-like" evidence="2">
    <location>
        <begin position="32"/>
        <end position="55"/>
    </location>
</feature>
<keyword evidence="1" id="KW-0732">Signal</keyword>
<reference evidence="3" key="1">
    <citation type="submission" date="2020-05" db="UniProtKB">
        <authorList>
            <consortium name="EnsemblMetazoa"/>
        </authorList>
    </citation>
    <scope>IDENTIFICATION</scope>
    <source>
        <strain evidence="3">Jacobina</strain>
    </source>
</reference>
<dbReference type="VEuPathDB" id="VectorBase:LLONM1_000385"/>
<evidence type="ECO:0000256" key="1">
    <source>
        <dbReference type="SAM" id="SignalP"/>
    </source>
</evidence>
<name>A0A1B0CJN4_LUTLO</name>
<dbReference type="Gene3D" id="3.30.60.30">
    <property type="match status" value="1"/>
</dbReference>
<dbReference type="InterPro" id="IPR002350">
    <property type="entry name" value="Kazal_dom"/>
</dbReference>
<evidence type="ECO:0000259" key="2">
    <source>
        <dbReference type="Pfam" id="PF00050"/>
    </source>
</evidence>
<dbReference type="Pfam" id="PF00050">
    <property type="entry name" value="Kazal_1"/>
    <property type="match status" value="1"/>
</dbReference>
<organism evidence="3 4">
    <name type="scientific">Lutzomyia longipalpis</name>
    <name type="common">Sand fly</name>
    <dbReference type="NCBI Taxonomy" id="7200"/>
    <lineage>
        <taxon>Eukaryota</taxon>
        <taxon>Metazoa</taxon>
        <taxon>Ecdysozoa</taxon>
        <taxon>Arthropoda</taxon>
        <taxon>Hexapoda</taxon>
        <taxon>Insecta</taxon>
        <taxon>Pterygota</taxon>
        <taxon>Neoptera</taxon>
        <taxon>Endopterygota</taxon>
        <taxon>Diptera</taxon>
        <taxon>Nematocera</taxon>
        <taxon>Psychodoidea</taxon>
        <taxon>Psychodidae</taxon>
        <taxon>Lutzomyia</taxon>
        <taxon>Lutzomyia</taxon>
    </lineage>
</organism>
<dbReference type="AlphaFoldDB" id="A0A1B0CJN4"/>
<sequence length="68" mass="7679">MKMNQLHTVRNLLAVAIVSYMVSHTTVTAAKCNLNPFYKPICGSDGKTYGNIDMLNCINIHRPFHRSK</sequence>
<proteinExistence type="predicted"/>